<comment type="caution">
    <text evidence="3">The sequence shown here is derived from an EMBL/GenBank/DDBJ whole genome shotgun (WGS) entry which is preliminary data.</text>
</comment>
<feature type="region of interest" description="Disordered" evidence="1">
    <location>
        <begin position="58"/>
        <end position="82"/>
    </location>
</feature>
<proteinExistence type="predicted"/>
<protein>
    <recommendedName>
        <fullName evidence="5">Transmembrane protein</fullName>
    </recommendedName>
</protein>
<dbReference type="EMBL" id="LQPI01000088">
    <property type="protein sequence ID" value="ORW15172.1"/>
    <property type="molecule type" value="Genomic_DNA"/>
</dbReference>
<sequence length="158" mass="15806">MLVIALVLAVIGLAALVFAVVTSNALVAWVCIGASVLGVLLLIVDALRERRANAPVVEAPVDDEAPADVPGEDPADEESEVPADINEIDIADIDEAEAADVAAADEAQAADVAEAAEAAEADAAVIESLDAPEPVGFDAGATEATGESADEPAARPAD</sequence>
<evidence type="ECO:0000256" key="1">
    <source>
        <dbReference type="SAM" id="MobiDB-lite"/>
    </source>
</evidence>
<gene>
    <name evidence="3" type="ORF">AWC18_20025</name>
</gene>
<evidence type="ECO:0000313" key="3">
    <source>
        <dbReference type="EMBL" id="ORW15172.1"/>
    </source>
</evidence>
<name>A0A1X1YVR2_MYCNO</name>
<feature type="transmembrane region" description="Helical" evidence="2">
    <location>
        <begin position="29"/>
        <end position="47"/>
    </location>
</feature>
<accession>A0A1X1YVR2</accession>
<evidence type="ECO:0000256" key="2">
    <source>
        <dbReference type="SAM" id="Phobius"/>
    </source>
</evidence>
<organism evidence="3 4">
    <name type="scientific">Mycolicibacter nonchromogenicus</name>
    <name type="common">Mycobacterium nonchromogenicum</name>
    <dbReference type="NCBI Taxonomy" id="1782"/>
    <lineage>
        <taxon>Bacteria</taxon>
        <taxon>Bacillati</taxon>
        <taxon>Actinomycetota</taxon>
        <taxon>Actinomycetes</taxon>
        <taxon>Mycobacteriales</taxon>
        <taxon>Mycobacteriaceae</taxon>
        <taxon>Mycolicibacter</taxon>
    </lineage>
</organism>
<dbReference type="RefSeq" id="WP_085139891.1">
    <property type="nucleotide sequence ID" value="NZ_LQPI01000088.1"/>
</dbReference>
<dbReference type="Proteomes" id="UP000193108">
    <property type="component" value="Unassembled WGS sequence"/>
</dbReference>
<feature type="compositionally biased region" description="Acidic residues" evidence="1">
    <location>
        <begin position="60"/>
        <end position="82"/>
    </location>
</feature>
<feature type="region of interest" description="Disordered" evidence="1">
    <location>
        <begin position="128"/>
        <end position="158"/>
    </location>
</feature>
<keyword evidence="2" id="KW-0472">Membrane</keyword>
<keyword evidence="4" id="KW-1185">Reference proteome</keyword>
<keyword evidence="2" id="KW-0812">Transmembrane</keyword>
<reference evidence="3 4" key="1">
    <citation type="submission" date="2016-01" db="EMBL/GenBank/DDBJ databases">
        <title>The new phylogeny of the genus Mycobacterium.</title>
        <authorList>
            <person name="Tarcisio F."/>
            <person name="Conor M."/>
            <person name="Antonella G."/>
            <person name="Elisabetta G."/>
            <person name="Giulia F.S."/>
            <person name="Sara T."/>
            <person name="Anna F."/>
            <person name="Clotilde B."/>
            <person name="Roberto B."/>
            <person name="Veronica D.S."/>
            <person name="Fabio R."/>
            <person name="Monica P."/>
            <person name="Olivier J."/>
            <person name="Enrico T."/>
            <person name="Nicola S."/>
        </authorList>
    </citation>
    <scope>NUCLEOTIDE SEQUENCE [LARGE SCALE GENOMIC DNA]</scope>
    <source>
        <strain evidence="3 4">DSM 44164</strain>
    </source>
</reference>
<keyword evidence="2" id="KW-1133">Transmembrane helix</keyword>
<evidence type="ECO:0008006" key="5">
    <source>
        <dbReference type="Google" id="ProtNLM"/>
    </source>
</evidence>
<evidence type="ECO:0000313" key="4">
    <source>
        <dbReference type="Proteomes" id="UP000193108"/>
    </source>
</evidence>
<dbReference type="AlphaFoldDB" id="A0A1X1YVR2"/>